<evidence type="ECO:0000313" key="1">
    <source>
        <dbReference type="EMBL" id="KRM44263.1"/>
    </source>
</evidence>
<comment type="caution">
    <text evidence="1">The sequence shown here is derived from an EMBL/GenBank/DDBJ whole genome shotgun (WGS) entry which is preliminary data.</text>
</comment>
<sequence length="114" mass="12991">MAFSTKATILGDPHSYQIHPEIKKYTLKDLGFTETKAGNYSLERSLDPNSPYGAGYKFKMMVSKDLDGFRMSVTTGNGLKKMDIFKSPDTQESVEQYQFLINNLINREVLKRVD</sequence>
<gene>
    <name evidence="1" type="ORF">FD47_GL000644</name>
</gene>
<dbReference type="Pfam" id="PF08866">
    <property type="entry name" value="DUF1831"/>
    <property type="match status" value="1"/>
</dbReference>
<evidence type="ECO:0008006" key="3">
    <source>
        <dbReference type="Google" id="ProtNLM"/>
    </source>
</evidence>
<dbReference type="Proteomes" id="UP000051010">
    <property type="component" value="Unassembled WGS sequence"/>
</dbReference>
<dbReference type="Gene3D" id="3.30.1820.10">
    <property type="entry name" value="Lp2179-like"/>
    <property type="match status" value="1"/>
</dbReference>
<protein>
    <recommendedName>
        <fullName evidence="3">Cysteine desulfurase</fullName>
    </recommendedName>
</protein>
<dbReference type="SUPFAM" id="SSF160800">
    <property type="entry name" value="Lp2179-like"/>
    <property type="match status" value="1"/>
</dbReference>
<dbReference type="PATRIC" id="fig|1423786.4.peg.679"/>
<dbReference type="EMBL" id="AZFZ01000016">
    <property type="protein sequence ID" value="KRM44263.1"/>
    <property type="molecule type" value="Genomic_DNA"/>
</dbReference>
<organism evidence="1 2">
    <name type="scientific">Lentilactobacillus parafarraginis DSM 18390 = JCM 14109</name>
    <dbReference type="NCBI Taxonomy" id="1423786"/>
    <lineage>
        <taxon>Bacteria</taxon>
        <taxon>Bacillati</taxon>
        <taxon>Bacillota</taxon>
        <taxon>Bacilli</taxon>
        <taxon>Lactobacillales</taxon>
        <taxon>Lactobacillaceae</taxon>
        <taxon>Lentilactobacillus</taxon>
    </lineage>
</organism>
<dbReference type="AlphaFoldDB" id="A0A0R1YPK0"/>
<accession>A0A0R1YPK0</accession>
<proteinExistence type="predicted"/>
<evidence type="ECO:0000313" key="2">
    <source>
        <dbReference type="Proteomes" id="UP000051010"/>
    </source>
</evidence>
<name>A0A0R1YPK0_9LACO</name>
<dbReference type="RefSeq" id="WP_054733781.1">
    <property type="nucleotide sequence ID" value="NZ_AZFZ01000016.1"/>
</dbReference>
<dbReference type="InterPro" id="IPR035942">
    <property type="entry name" value="Lp2179-like_sf"/>
</dbReference>
<reference evidence="1 2" key="1">
    <citation type="journal article" date="2015" name="Genome Announc.">
        <title>Expanding the biotechnology potential of lactobacilli through comparative genomics of 213 strains and associated genera.</title>
        <authorList>
            <person name="Sun Z."/>
            <person name="Harris H.M."/>
            <person name="McCann A."/>
            <person name="Guo C."/>
            <person name="Argimon S."/>
            <person name="Zhang W."/>
            <person name="Yang X."/>
            <person name="Jeffery I.B."/>
            <person name="Cooney J.C."/>
            <person name="Kagawa T.F."/>
            <person name="Liu W."/>
            <person name="Song Y."/>
            <person name="Salvetti E."/>
            <person name="Wrobel A."/>
            <person name="Rasinkangas P."/>
            <person name="Parkhill J."/>
            <person name="Rea M.C."/>
            <person name="O'Sullivan O."/>
            <person name="Ritari J."/>
            <person name="Douillard F.P."/>
            <person name="Paul Ross R."/>
            <person name="Yang R."/>
            <person name="Briner A.E."/>
            <person name="Felis G.E."/>
            <person name="de Vos W.M."/>
            <person name="Barrangou R."/>
            <person name="Klaenhammer T.R."/>
            <person name="Caufield P.W."/>
            <person name="Cui Y."/>
            <person name="Zhang H."/>
            <person name="O'Toole P.W."/>
        </authorList>
    </citation>
    <scope>NUCLEOTIDE SEQUENCE [LARGE SCALE GENOMIC DNA]</scope>
    <source>
        <strain evidence="1 2">DSM 18390</strain>
    </source>
</reference>
<dbReference type="InterPro" id="IPR014965">
    <property type="entry name" value="Amino_acid_metab_prot_put"/>
</dbReference>